<sequence>MAHDAPASGASSSDGQQLLAYLHVAQSMRENQQPIFIRVAAPSIRPPCATYGPFNPYIPIRSTTIGKSRVVKDPIAMHTSWRSNSDIASVTSIGYPRMSASGESSTTMHRLLHASGPHPIPLPNDPKCVVHQSNAIIGVVTPRCERLALGCDGLTGPDDHGPMISRLIHRGNTGNQAGQSGGSAGRSPHP</sequence>
<reference evidence="2 3" key="1">
    <citation type="journal article" date="2015" name="Proc. Natl. Acad. Sci. U.S.A.">
        <title>The resurrection genome of Boea hygrometrica: A blueprint for survival of dehydration.</title>
        <authorList>
            <person name="Xiao L."/>
            <person name="Yang G."/>
            <person name="Zhang L."/>
            <person name="Yang X."/>
            <person name="Zhao S."/>
            <person name="Ji Z."/>
            <person name="Zhou Q."/>
            <person name="Hu M."/>
            <person name="Wang Y."/>
            <person name="Chen M."/>
            <person name="Xu Y."/>
            <person name="Jin H."/>
            <person name="Xiao X."/>
            <person name="Hu G."/>
            <person name="Bao F."/>
            <person name="Hu Y."/>
            <person name="Wan P."/>
            <person name="Li L."/>
            <person name="Deng X."/>
            <person name="Kuang T."/>
            <person name="Xiang C."/>
            <person name="Zhu J.K."/>
            <person name="Oliver M.J."/>
            <person name="He Y."/>
        </authorList>
    </citation>
    <scope>NUCLEOTIDE SEQUENCE [LARGE SCALE GENOMIC DNA]</scope>
    <source>
        <strain evidence="3">cv. XS01</strain>
    </source>
</reference>
<name>A0A2Z7A2G2_9LAMI</name>
<dbReference type="AlphaFoldDB" id="A0A2Z7A2G2"/>
<proteinExistence type="predicted"/>
<dbReference type="Proteomes" id="UP000250235">
    <property type="component" value="Unassembled WGS sequence"/>
</dbReference>
<evidence type="ECO:0000256" key="1">
    <source>
        <dbReference type="SAM" id="MobiDB-lite"/>
    </source>
</evidence>
<feature type="region of interest" description="Disordered" evidence="1">
    <location>
        <begin position="167"/>
        <end position="190"/>
    </location>
</feature>
<dbReference type="EMBL" id="KV019641">
    <property type="protein sequence ID" value="KZV15724.1"/>
    <property type="molecule type" value="Genomic_DNA"/>
</dbReference>
<protein>
    <submittedName>
        <fullName evidence="2">Uncharacterized protein</fullName>
    </submittedName>
</protein>
<organism evidence="2 3">
    <name type="scientific">Dorcoceras hygrometricum</name>
    <dbReference type="NCBI Taxonomy" id="472368"/>
    <lineage>
        <taxon>Eukaryota</taxon>
        <taxon>Viridiplantae</taxon>
        <taxon>Streptophyta</taxon>
        <taxon>Embryophyta</taxon>
        <taxon>Tracheophyta</taxon>
        <taxon>Spermatophyta</taxon>
        <taxon>Magnoliopsida</taxon>
        <taxon>eudicotyledons</taxon>
        <taxon>Gunneridae</taxon>
        <taxon>Pentapetalae</taxon>
        <taxon>asterids</taxon>
        <taxon>lamiids</taxon>
        <taxon>Lamiales</taxon>
        <taxon>Gesneriaceae</taxon>
        <taxon>Didymocarpoideae</taxon>
        <taxon>Trichosporeae</taxon>
        <taxon>Loxocarpinae</taxon>
        <taxon>Dorcoceras</taxon>
    </lineage>
</organism>
<evidence type="ECO:0000313" key="3">
    <source>
        <dbReference type="Proteomes" id="UP000250235"/>
    </source>
</evidence>
<keyword evidence="3" id="KW-1185">Reference proteome</keyword>
<gene>
    <name evidence="2" type="ORF">F511_20027</name>
</gene>
<accession>A0A2Z7A2G2</accession>
<evidence type="ECO:0000313" key="2">
    <source>
        <dbReference type="EMBL" id="KZV15724.1"/>
    </source>
</evidence>